<gene>
    <name evidence="2" type="ORF">SAMN06265355_11397</name>
</gene>
<sequence length="251" mass="27360">MPRIPQATVEEQRELLDAVQRQLGRVPNLYRSMAASPAALRGYLAFRDALTRGVLGARTGELLALLVAAENSCAYCVSAHTVRGGLMKITEEELRAARRAESKDPHTQALLRTAREIMRTRGRVADEVLGQIRDAGVTDTELAEVTAHVALHTFSNYFNHLARPELDFPQAPDVQQEEDSGMMMATGWRVATVVELIDGYTVLDAAGEAVSTVCDVRISFEGGFAHIDVPGQTSVQVVSAPAVRRIAYPHP</sequence>
<dbReference type="EMBL" id="FZNP01000013">
    <property type="protein sequence ID" value="SNS23255.1"/>
    <property type="molecule type" value="Genomic_DNA"/>
</dbReference>
<keyword evidence="2" id="KW-0560">Oxidoreductase</keyword>
<dbReference type="PANTHER" id="PTHR35446:SF3">
    <property type="entry name" value="CMD DOMAIN-CONTAINING PROTEIN"/>
    <property type="match status" value="1"/>
</dbReference>
<proteinExistence type="predicted"/>
<dbReference type="GO" id="GO:0051920">
    <property type="term" value="F:peroxiredoxin activity"/>
    <property type="evidence" value="ECO:0007669"/>
    <property type="project" value="InterPro"/>
</dbReference>
<dbReference type="Proteomes" id="UP000198420">
    <property type="component" value="Unassembled WGS sequence"/>
</dbReference>
<accession>A0A239CSV1</accession>
<dbReference type="OrthoDB" id="122912at2"/>
<dbReference type="NCBIfam" id="TIGR00778">
    <property type="entry name" value="ahpD_dom"/>
    <property type="match status" value="1"/>
</dbReference>
<dbReference type="InterPro" id="IPR003779">
    <property type="entry name" value="CMD-like"/>
</dbReference>
<organism evidence="2 3">
    <name type="scientific">Actinomadura mexicana</name>
    <dbReference type="NCBI Taxonomy" id="134959"/>
    <lineage>
        <taxon>Bacteria</taxon>
        <taxon>Bacillati</taxon>
        <taxon>Actinomycetota</taxon>
        <taxon>Actinomycetes</taxon>
        <taxon>Streptosporangiales</taxon>
        <taxon>Thermomonosporaceae</taxon>
        <taxon>Actinomadura</taxon>
    </lineage>
</organism>
<protein>
    <submittedName>
        <fullName evidence="2">Uncharacterized peroxidase-related enzyme</fullName>
    </submittedName>
</protein>
<dbReference type="Gene3D" id="1.20.1290.10">
    <property type="entry name" value="AhpD-like"/>
    <property type="match status" value="1"/>
</dbReference>
<dbReference type="SUPFAM" id="SSF69118">
    <property type="entry name" value="AhpD-like"/>
    <property type="match status" value="1"/>
</dbReference>
<reference evidence="3" key="1">
    <citation type="submission" date="2017-06" db="EMBL/GenBank/DDBJ databases">
        <authorList>
            <person name="Varghese N."/>
            <person name="Submissions S."/>
        </authorList>
    </citation>
    <scope>NUCLEOTIDE SEQUENCE [LARGE SCALE GENOMIC DNA]</scope>
    <source>
        <strain evidence="3">DSM 44485</strain>
    </source>
</reference>
<keyword evidence="2" id="KW-0575">Peroxidase</keyword>
<name>A0A239CSV1_9ACTN</name>
<evidence type="ECO:0000259" key="1">
    <source>
        <dbReference type="Pfam" id="PF02627"/>
    </source>
</evidence>
<dbReference type="InterPro" id="IPR029032">
    <property type="entry name" value="AhpD-like"/>
</dbReference>
<dbReference type="AlphaFoldDB" id="A0A239CSV1"/>
<evidence type="ECO:0000313" key="3">
    <source>
        <dbReference type="Proteomes" id="UP000198420"/>
    </source>
</evidence>
<feature type="domain" description="Carboxymuconolactone decarboxylase-like" evidence="1">
    <location>
        <begin position="37"/>
        <end position="100"/>
    </location>
</feature>
<keyword evidence="3" id="KW-1185">Reference proteome</keyword>
<dbReference type="PANTHER" id="PTHR35446">
    <property type="entry name" value="SI:CH211-175M2.5"/>
    <property type="match status" value="1"/>
</dbReference>
<dbReference type="Pfam" id="PF02627">
    <property type="entry name" value="CMD"/>
    <property type="match status" value="1"/>
</dbReference>
<evidence type="ECO:0000313" key="2">
    <source>
        <dbReference type="EMBL" id="SNS23255.1"/>
    </source>
</evidence>
<dbReference type="InterPro" id="IPR004675">
    <property type="entry name" value="AhpD_core"/>
</dbReference>
<dbReference type="RefSeq" id="WP_089315085.1">
    <property type="nucleotide sequence ID" value="NZ_FZNP01000013.1"/>
</dbReference>